<accession>G4CPJ2</accession>
<keyword evidence="2" id="KW-0472">Membrane</keyword>
<keyword evidence="2" id="KW-1133">Transmembrane helix</keyword>
<gene>
    <name evidence="4" type="ORF">HMPREF9370_1002</name>
</gene>
<dbReference type="Proteomes" id="UP000005336">
    <property type="component" value="Unassembled WGS sequence"/>
</dbReference>
<dbReference type="HOGENOM" id="CLU_1584732_0_0_4"/>
<evidence type="ECO:0000313" key="5">
    <source>
        <dbReference type="Proteomes" id="UP000005336"/>
    </source>
</evidence>
<feature type="compositionally biased region" description="Polar residues" evidence="1">
    <location>
        <begin position="64"/>
        <end position="98"/>
    </location>
</feature>
<feature type="transmembrane region" description="Helical" evidence="2">
    <location>
        <begin position="33"/>
        <end position="58"/>
    </location>
</feature>
<keyword evidence="5" id="KW-1185">Reference proteome</keyword>
<reference evidence="4 5" key="1">
    <citation type="submission" date="2011-06" db="EMBL/GenBank/DDBJ databases">
        <authorList>
            <person name="Muzny D."/>
            <person name="Qin X."/>
            <person name="Deng J."/>
            <person name="Jiang H."/>
            <person name="Liu Y."/>
            <person name="Qu J."/>
            <person name="Song X.-Z."/>
            <person name="Zhang L."/>
            <person name="Thornton R."/>
            <person name="Coyle M."/>
            <person name="Francisco L."/>
            <person name="Jackson L."/>
            <person name="Javaid M."/>
            <person name="Korchina V."/>
            <person name="Kovar C."/>
            <person name="Mata R."/>
            <person name="Mathew T."/>
            <person name="Ngo R."/>
            <person name="Nguyen L."/>
            <person name="Nguyen N."/>
            <person name="Okwuonu G."/>
            <person name="Ongeri F."/>
            <person name="Pham C."/>
            <person name="Simmons D."/>
            <person name="Wilczek-Boney K."/>
            <person name="Hale W."/>
            <person name="Jakkamsetti A."/>
            <person name="Pham P."/>
            <person name="Ruth R."/>
            <person name="San Lucas F."/>
            <person name="Warren J."/>
            <person name="Zhang J."/>
            <person name="Zhao Z."/>
            <person name="Zhou C."/>
            <person name="Zhu D."/>
            <person name="Lee S."/>
            <person name="Bess C."/>
            <person name="Blankenburg K."/>
            <person name="Forbes L."/>
            <person name="Fu Q."/>
            <person name="Gubbala S."/>
            <person name="Hirani K."/>
            <person name="Jayaseelan J.C."/>
            <person name="Lara F."/>
            <person name="Munidasa M."/>
            <person name="Palculict T."/>
            <person name="Patil S."/>
            <person name="Pu L.-L."/>
            <person name="Saada N."/>
            <person name="Tang L."/>
            <person name="Weissenberger G."/>
            <person name="Zhu Y."/>
            <person name="Hemphill L."/>
            <person name="Shang Y."/>
            <person name="Youmans B."/>
            <person name="Ayvaz T."/>
            <person name="Ross M."/>
            <person name="Santibanez J."/>
            <person name="Aqrawi P."/>
            <person name="Gross S."/>
            <person name="Joshi V."/>
            <person name="Fowler G."/>
            <person name="Nazareth L."/>
            <person name="Reid J."/>
            <person name="Worley K."/>
            <person name="Petrosino J."/>
            <person name="Highlander S."/>
            <person name="Gibbs R."/>
        </authorList>
    </citation>
    <scope>NUCLEOTIDE SEQUENCE [LARGE SCALE GENOMIC DNA]</scope>
    <source>
        <strain evidence="4 5">9715</strain>
    </source>
</reference>
<dbReference type="OrthoDB" id="3616433at2"/>
<comment type="caution">
    <text evidence="4">The sequence shown here is derived from an EMBL/GenBank/DDBJ whole genome shotgun (WGS) entry which is preliminary data.</text>
</comment>
<dbReference type="InterPro" id="IPR026881">
    <property type="entry name" value="WYL_dom"/>
</dbReference>
<dbReference type="AlphaFoldDB" id="G4CPJ2"/>
<protein>
    <recommendedName>
        <fullName evidence="3">WYL domain-containing protein</fullName>
    </recommendedName>
</protein>
<evidence type="ECO:0000256" key="1">
    <source>
        <dbReference type="SAM" id="MobiDB-lite"/>
    </source>
</evidence>
<evidence type="ECO:0000313" key="4">
    <source>
        <dbReference type="EMBL" id="EGZ47755.1"/>
    </source>
</evidence>
<dbReference type="EMBL" id="AGAZ01000038">
    <property type="protein sequence ID" value="EGZ47755.1"/>
    <property type="molecule type" value="Genomic_DNA"/>
</dbReference>
<proteinExistence type="predicted"/>
<feature type="domain" description="WYL" evidence="3">
    <location>
        <begin position="109"/>
        <end position="155"/>
    </location>
</feature>
<sequence length="168" mass="18853">MAVISIICSWKPVHELYYAGKNNWPKATLSGNALLIIMLPFLHPWAILGSIFIFIGLISTSQVPSEESNKTTPTNSDKPTPATPTYNRNFSSHPQNRSAKGKPPTGSIVCFGYTNGKGETSMRTIRVSRCGRTYLDGYDMTKRENRTFRLDRIHNTITDTQTGEIYYT</sequence>
<organism evidence="4 5">
    <name type="scientific">Neisseria wadsworthii 9715</name>
    <dbReference type="NCBI Taxonomy" id="1030841"/>
    <lineage>
        <taxon>Bacteria</taxon>
        <taxon>Pseudomonadati</taxon>
        <taxon>Pseudomonadota</taxon>
        <taxon>Betaproteobacteria</taxon>
        <taxon>Neisseriales</taxon>
        <taxon>Neisseriaceae</taxon>
        <taxon>Neisseria</taxon>
    </lineage>
</organism>
<keyword evidence="2" id="KW-0812">Transmembrane</keyword>
<name>G4CPJ2_9NEIS</name>
<feature type="region of interest" description="Disordered" evidence="1">
    <location>
        <begin position="64"/>
        <end position="104"/>
    </location>
</feature>
<evidence type="ECO:0000256" key="2">
    <source>
        <dbReference type="SAM" id="Phobius"/>
    </source>
</evidence>
<dbReference type="Pfam" id="PF13280">
    <property type="entry name" value="WYL"/>
    <property type="match status" value="1"/>
</dbReference>
<dbReference type="RefSeq" id="WP_009116144.1">
    <property type="nucleotide sequence ID" value="NZ_JH165159.1"/>
</dbReference>
<evidence type="ECO:0000259" key="3">
    <source>
        <dbReference type="Pfam" id="PF13280"/>
    </source>
</evidence>